<keyword evidence="4 7" id="KW-0812">Transmembrane</keyword>
<feature type="transmembrane region" description="Helical" evidence="7">
    <location>
        <begin position="109"/>
        <end position="142"/>
    </location>
</feature>
<dbReference type="AlphaFoldDB" id="A0A6S6LZ95"/>
<feature type="domain" description="MgtC/SapB/SrpB/YhiD N-terminal" evidence="8">
    <location>
        <begin position="16"/>
        <end position="148"/>
    </location>
</feature>
<dbReference type="PRINTS" id="PR01837">
    <property type="entry name" value="MGTCSAPBPROT"/>
</dbReference>
<dbReference type="Pfam" id="PF02308">
    <property type="entry name" value="MgtC"/>
    <property type="match status" value="1"/>
</dbReference>
<comment type="subcellular location">
    <subcellularLocation>
        <location evidence="1">Cell membrane</location>
        <topology evidence="1">Multi-pass membrane protein</topology>
    </subcellularLocation>
</comment>
<dbReference type="GO" id="GO:0005886">
    <property type="term" value="C:plasma membrane"/>
    <property type="evidence" value="ECO:0007669"/>
    <property type="project" value="UniProtKB-SubCell"/>
</dbReference>
<gene>
    <name evidence="9" type="ORF">GEOBRER4_n2249</name>
</gene>
<evidence type="ECO:0000313" key="10">
    <source>
        <dbReference type="Proteomes" id="UP000515472"/>
    </source>
</evidence>
<name>A0A6S6LZ95_9BACT</name>
<evidence type="ECO:0000256" key="5">
    <source>
        <dbReference type="ARBA" id="ARBA00022989"/>
    </source>
</evidence>
<comment type="similarity">
    <text evidence="2">Belongs to the MgtC/SapB family.</text>
</comment>
<protein>
    <submittedName>
        <fullName evidence="9">Mg(2+)-transport-ATPase-associated protein MgtC</fullName>
    </submittedName>
</protein>
<dbReference type="InterPro" id="IPR003416">
    <property type="entry name" value="MgtC/SapB/SrpB/YhiD_fam"/>
</dbReference>
<evidence type="ECO:0000313" key="9">
    <source>
        <dbReference type="EMBL" id="BCG47417.1"/>
    </source>
</evidence>
<feature type="transmembrane region" description="Helical" evidence="7">
    <location>
        <begin position="12"/>
        <end position="29"/>
    </location>
</feature>
<keyword evidence="10" id="KW-1185">Reference proteome</keyword>
<dbReference type="KEGG" id="gbn:GEOBRER4_21670"/>
<evidence type="ECO:0000256" key="6">
    <source>
        <dbReference type="ARBA" id="ARBA00023136"/>
    </source>
</evidence>
<keyword evidence="5 7" id="KW-1133">Transmembrane helix</keyword>
<sequence length="230" mass="25048">MIGLGPELHLHLFARLLLASLLGGLIGLEREVHGRPAGFRTHLLVSLGSCLFCLTSIEIYHIYGNFGGAIPVGVDPGRIAAQVVTGIGFLGAGAIIRERASIRGLTTAACLWVAAGLGIACGLGLFQMAIAVTVIALINLLLLKQVEKRLNRDIYVVVKVWSEDRPDFISQVYQLLGTSGVDRVEAKFERDLERKQMFIEFQMKRGKKVTSPDLLARLSELEGVKRVSVD</sequence>
<dbReference type="Proteomes" id="UP000515472">
    <property type="component" value="Chromosome"/>
</dbReference>
<keyword evidence="6 7" id="KW-0472">Membrane</keyword>
<dbReference type="EMBL" id="AP023213">
    <property type="protein sequence ID" value="BCG47417.1"/>
    <property type="molecule type" value="Genomic_DNA"/>
</dbReference>
<reference evidence="9 10" key="1">
    <citation type="submission" date="2020-06" db="EMBL/GenBank/DDBJ databases">
        <title>Interaction of electrochemicaly active bacteria, Geobacter bremensis R4 on different carbon anode.</title>
        <authorList>
            <person name="Meng L."/>
            <person name="Yoshida N."/>
        </authorList>
    </citation>
    <scope>NUCLEOTIDE SEQUENCE [LARGE SCALE GENOMIC DNA]</scope>
    <source>
        <strain evidence="9 10">R4</strain>
    </source>
</reference>
<feature type="transmembrane region" description="Helical" evidence="7">
    <location>
        <begin position="41"/>
        <end position="63"/>
    </location>
</feature>
<dbReference type="PANTHER" id="PTHR33778">
    <property type="entry name" value="PROTEIN MGTC"/>
    <property type="match status" value="1"/>
</dbReference>
<evidence type="ECO:0000259" key="8">
    <source>
        <dbReference type="Pfam" id="PF02308"/>
    </source>
</evidence>
<dbReference type="InterPro" id="IPR049177">
    <property type="entry name" value="MgtC_SapB_SrpB_YhiD_N"/>
</dbReference>
<evidence type="ECO:0000256" key="4">
    <source>
        <dbReference type="ARBA" id="ARBA00022692"/>
    </source>
</evidence>
<proteinExistence type="inferred from homology"/>
<evidence type="ECO:0000256" key="2">
    <source>
        <dbReference type="ARBA" id="ARBA00009298"/>
    </source>
</evidence>
<evidence type="ECO:0000256" key="3">
    <source>
        <dbReference type="ARBA" id="ARBA00022475"/>
    </source>
</evidence>
<evidence type="ECO:0000256" key="1">
    <source>
        <dbReference type="ARBA" id="ARBA00004651"/>
    </source>
</evidence>
<keyword evidence="3" id="KW-1003">Cell membrane</keyword>
<accession>A0A6S6LZ95</accession>
<evidence type="ECO:0000256" key="7">
    <source>
        <dbReference type="SAM" id="Phobius"/>
    </source>
</evidence>
<feature type="transmembrane region" description="Helical" evidence="7">
    <location>
        <begin position="79"/>
        <end position="97"/>
    </location>
</feature>
<dbReference type="PANTHER" id="PTHR33778:SF1">
    <property type="entry name" value="MAGNESIUM TRANSPORTER YHID-RELATED"/>
    <property type="match status" value="1"/>
</dbReference>
<organism evidence="9 10">
    <name type="scientific">Citrifermentans bremense</name>
    <dbReference type="NCBI Taxonomy" id="60035"/>
    <lineage>
        <taxon>Bacteria</taxon>
        <taxon>Pseudomonadati</taxon>
        <taxon>Thermodesulfobacteriota</taxon>
        <taxon>Desulfuromonadia</taxon>
        <taxon>Geobacterales</taxon>
        <taxon>Geobacteraceae</taxon>
        <taxon>Citrifermentans</taxon>
    </lineage>
</organism>